<dbReference type="InterPro" id="IPR052919">
    <property type="entry name" value="TA_system_RNase"/>
</dbReference>
<gene>
    <name evidence="2" type="ORF">PITCH_A450013</name>
</gene>
<sequence length="131" mass="14767">MILLDTHTWVWFVSNPELLSAKAKQKIDDAVREKAILISSISVWEVALLVARKRLSLTIELDDWIARSEGLPFISFIPIDNQIALKSVQLPPPLHNDPADRIIIASAIKTGATLITKDEKIQRYQGVNTLW</sequence>
<evidence type="ECO:0000313" key="2">
    <source>
        <dbReference type="EMBL" id="SPD75165.1"/>
    </source>
</evidence>
<name>A0A445N0B3_9BACT</name>
<dbReference type="Gene3D" id="3.40.50.1010">
    <property type="entry name" value="5'-nuclease"/>
    <property type="match status" value="1"/>
</dbReference>
<dbReference type="CDD" id="cd09872">
    <property type="entry name" value="PIN_Sll0205-like"/>
    <property type="match status" value="1"/>
</dbReference>
<organism evidence="2">
    <name type="scientific">uncultured Desulfobacterium sp</name>
    <dbReference type="NCBI Taxonomy" id="201089"/>
    <lineage>
        <taxon>Bacteria</taxon>
        <taxon>Pseudomonadati</taxon>
        <taxon>Thermodesulfobacteriota</taxon>
        <taxon>Desulfobacteria</taxon>
        <taxon>Desulfobacterales</taxon>
        <taxon>Desulfobacteriaceae</taxon>
        <taxon>Desulfobacterium</taxon>
        <taxon>environmental samples</taxon>
    </lineage>
</organism>
<dbReference type="InterPro" id="IPR029060">
    <property type="entry name" value="PIN-like_dom_sf"/>
</dbReference>
<dbReference type="SUPFAM" id="SSF88723">
    <property type="entry name" value="PIN domain-like"/>
    <property type="match status" value="1"/>
</dbReference>
<dbReference type="Pfam" id="PF01850">
    <property type="entry name" value="PIN"/>
    <property type="match status" value="1"/>
</dbReference>
<protein>
    <submittedName>
        <fullName evidence="2">PilT protein-like</fullName>
    </submittedName>
</protein>
<dbReference type="PANTHER" id="PTHR36173:SF1">
    <property type="entry name" value="RIBONUCLEASE VAPC22"/>
    <property type="match status" value="1"/>
</dbReference>
<feature type="domain" description="PIN" evidence="1">
    <location>
        <begin position="2"/>
        <end position="125"/>
    </location>
</feature>
<proteinExistence type="predicted"/>
<dbReference type="InterPro" id="IPR002716">
    <property type="entry name" value="PIN_dom"/>
</dbReference>
<dbReference type="EMBL" id="OJIN01000187">
    <property type="protein sequence ID" value="SPD75165.1"/>
    <property type="molecule type" value="Genomic_DNA"/>
</dbReference>
<dbReference type="AlphaFoldDB" id="A0A445N0B3"/>
<accession>A0A445N0B3</accession>
<reference evidence="2" key="1">
    <citation type="submission" date="2018-01" db="EMBL/GenBank/DDBJ databases">
        <authorList>
            <person name="Regsiter A."/>
            <person name="William W."/>
        </authorList>
    </citation>
    <scope>NUCLEOTIDE SEQUENCE</scope>
    <source>
        <strain evidence="2">TRIP AH-1</strain>
    </source>
</reference>
<evidence type="ECO:0000259" key="1">
    <source>
        <dbReference type="Pfam" id="PF01850"/>
    </source>
</evidence>
<dbReference type="InterPro" id="IPR041705">
    <property type="entry name" value="PIN_Sll0205"/>
</dbReference>
<dbReference type="PANTHER" id="PTHR36173">
    <property type="entry name" value="RIBONUCLEASE VAPC16-RELATED"/>
    <property type="match status" value="1"/>
</dbReference>